<dbReference type="SUPFAM" id="SSF52833">
    <property type="entry name" value="Thioredoxin-like"/>
    <property type="match status" value="1"/>
</dbReference>
<reference evidence="3 4" key="1">
    <citation type="submission" date="2020-02" db="EMBL/GenBank/DDBJ databases">
        <title>Bacillus aquiflavi sp. nov., isolated from yellow water of strong flavor Chinese baijiu in Yibin region of China.</title>
        <authorList>
            <person name="Xie J."/>
        </authorList>
    </citation>
    <scope>NUCLEOTIDE SEQUENCE [LARGE SCALE GENOMIC DNA]</scope>
    <source>
        <strain evidence="3 4">SA4</strain>
    </source>
</reference>
<dbReference type="Proteomes" id="UP000481043">
    <property type="component" value="Unassembled WGS sequence"/>
</dbReference>
<proteinExistence type="predicted"/>
<dbReference type="InterPro" id="IPR036249">
    <property type="entry name" value="Thioredoxin-like_sf"/>
</dbReference>
<sequence length="53" mass="5866">MPKGATETKTLKVGDQAPNFSLKAHGNREVSLSDFLGKKNVFIAFYPLDWTPV</sequence>
<keyword evidence="4" id="KW-1185">Reference proteome</keyword>
<evidence type="ECO:0000313" key="3">
    <source>
        <dbReference type="EMBL" id="NEY72989.1"/>
    </source>
</evidence>
<dbReference type="Pfam" id="PF00578">
    <property type="entry name" value="AhpC-TSA"/>
    <property type="match status" value="1"/>
</dbReference>
<name>A0A6M0QB70_9BACI</name>
<feature type="domain" description="Alkyl hydroperoxide reductase subunit C/ Thiol specific antioxidant" evidence="2">
    <location>
        <begin position="13"/>
        <end position="53"/>
    </location>
</feature>
<dbReference type="GO" id="GO:0016209">
    <property type="term" value="F:antioxidant activity"/>
    <property type="evidence" value="ECO:0007669"/>
    <property type="project" value="InterPro"/>
</dbReference>
<evidence type="ECO:0000259" key="2">
    <source>
        <dbReference type="Pfam" id="PF00578"/>
    </source>
</evidence>
<dbReference type="InterPro" id="IPR000866">
    <property type="entry name" value="AhpC/TSA"/>
</dbReference>
<dbReference type="GO" id="GO:0016491">
    <property type="term" value="F:oxidoreductase activity"/>
    <property type="evidence" value="ECO:0007669"/>
    <property type="project" value="InterPro"/>
</dbReference>
<keyword evidence="1" id="KW-1015">Disulfide bond</keyword>
<gene>
    <name evidence="3" type="ORF">G4D63_14715</name>
</gene>
<dbReference type="EMBL" id="JAAIWM010000005">
    <property type="protein sequence ID" value="NEY72989.1"/>
    <property type="molecule type" value="Genomic_DNA"/>
</dbReference>
<dbReference type="Gene3D" id="3.40.30.10">
    <property type="entry name" value="Glutaredoxin"/>
    <property type="match status" value="1"/>
</dbReference>
<protein>
    <submittedName>
        <fullName evidence="3">Redoxin domain-containing protein</fullName>
    </submittedName>
</protein>
<organism evidence="3 4">
    <name type="scientific">Bacillus mesophilus</name>
    <dbReference type="NCBI Taxonomy" id="1808955"/>
    <lineage>
        <taxon>Bacteria</taxon>
        <taxon>Bacillati</taxon>
        <taxon>Bacillota</taxon>
        <taxon>Bacilli</taxon>
        <taxon>Bacillales</taxon>
        <taxon>Bacillaceae</taxon>
        <taxon>Bacillus</taxon>
    </lineage>
</organism>
<accession>A0A6M0QB70</accession>
<comment type="caution">
    <text evidence="3">The sequence shown here is derived from an EMBL/GenBank/DDBJ whole genome shotgun (WGS) entry which is preliminary data.</text>
</comment>
<evidence type="ECO:0000313" key="4">
    <source>
        <dbReference type="Proteomes" id="UP000481043"/>
    </source>
</evidence>
<evidence type="ECO:0000256" key="1">
    <source>
        <dbReference type="ARBA" id="ARBA00023157"/>
    </source>
</evidence>
<dbReference type="AlphaFoldDB" id="A0A6M0QB70"/>